<evidence type="ECO:0000313" key="6">
    <source>
        <dbReference type="EMBL" id="MDP5275627.1"/>
    </source>
</evidence>
<proteinExistence type="predicted"/>
<feature type="domain" description="GH29D-like beta-sandwich" evidence="5">
    <location>
        <begin position="342"/>
        <end position="405"/>
    </location>
</feature>
<dbReference type="NCBIfam" id="TIGR01840">
    <property type="entry name" value="esterase_phb"/>
    <property type="match status" value="1"/>
</dbReference>
<evidence type="ECO:0000256" key="2">
    <source>
        <dbReference type="ARBA" id="ARBA00022801"/>
    </source>
</evidence>
<dbReference type="Pfam" id="PF10503">
    <property type="entry name" value="Esterase_PHB"/>
    <property type="match status" value="1"/>
</dbReference>
<name>A0ABT9J2G9_9BACL</name>
<sequence>MKKVLSIILTLSLCFMTFGLLPQTSYAEGSFISGSHGGKSYKLYIPDGYDASNTYPLMVMIHGCTQDADILAEDTQMNALADEQGFLVLYPEQDAGSNSNKCWNWFEPSHQSRGSGEPAVIAGMVNMVQDNYSINSEKIYAAGISAGAAMTVIMGATYPDLFAGIGVSAGLEYKAATNVFSGLSAMTNGGPDPEQQGEVAYNEMGSAAQTVKVMVFHGTSDTSVYPINADQIISQWATTNDLAHNGQKDGWIDDTADETINGQVPGGRSYTVTKYHNLDGVSLMEKYIVDGMAHAWSGGSPNGSANVDPDGPDSSRIMWEFFNGMDDPAPDTEPPITVASSDSGTYNSSIQVELTTNEEATTYYTIDGSEPSTGSLVYTDPITISETTTLKYFSVDLAGNTENTQEKSYTIDPNNTDTEPPITTANPSGGTYTSSIQVELTINEEATTYYTLDGSEPTSGSTVYTEPIPISVNTTLKFFSEDVAGNVESVNEEVYVIDEVPSSSLVFDAKTNEIGYAGKVLTDGTGSNIKVGTRGGLSLDSYRGILSFDTSSLSSGDDIESVTLRLYRKSLTGDISSLSLDIREGTLGYFASLELVDYSSLPDSYNIASFSAPSEDTEFVDITIPSSQFHNINKIGRTQLRIKASTNATFDPNIIEFYGSEVDDYIPQLFIELK</sequence>
<evidence type="ECO:0000259" key="5">
    <source>
        <dbReference type="Pfam" id="PF13290"/>
    </source>
</evidence>
<dbReference type="PANTHER" id="PTHR43037:SF1">
    <property type="entry name" value="BLL1128 PROTEIN"/>
    <property type="match status" value="1"/>
</dbReference>
<keyword evidence="1 4" id="KW-0732">Signal</keyword>
<dbReference type="SUPFAM" id="SSF53474">
    <property type="entry name" value="alpha/beta-Hydrolases"/>
    <property type="match status" value="2"/>
</dbReference>
<dbReference type="InterPro" id="IPR050955">
    <property type="entry name" value="Plant_Biomass_Hydrol_Est"/>
</dbReference>
<comment type="caution">
    <text evidence="6">The sequence shown here is derived from an EMBL/GenBank/DDBJ whole genome shotgun (WGS) entry which is preliminary data.</text>
</comment>
<evidence type="ECO:0000256" key="1">
    <source>
        <dbReference type="ARBA" id="ARBA00022729"/>
    </source>
</evidence>
<feature type="domain" description="GH29D-like beta-sandwich" evidence="5">
    <location>
        <begin position="427"/>
        <end position="490"/>
    </location>
</feature>
<dbReference type="InterPro" id="IPR010126">
    <property type="entry name" value="Esterase_phb"/>
</dbReference>
<dbReference type="Pfam" id="PF13290">
    <property type="entry name" value="CHB_HEX_C_1"/>
    <property type="match status" value="2"/>
</dbReference>
<dbReference type="InterPro" id="IPR059177">
    <property type="entry name" value="GH29D-like_dom"/>
</dbReference>
<accession>A0ABT9J2G9</accession>
<evidence type="ECO:0000256" key="3">
    <source>
        <dbReference type="SAM" id="MobiDB-lite"/>
    </source>
</evidence>
<organism evidence="6 7">
    <name type="scientific">Chengkuizengella axinellae</name>
    <dbReference type="NCBI Taxonomy" id="3064388"/>
    <lineage>
        <taxon>Bacteria</taxon>
        <taxon>Bacillati</taxon>
        <taxon>Bacillota</taxon>
        <taxon>Bacilli</taxon>
        <taxon>Bacillales</taxon>
        <taxon>Paenibacillaceae</taxon>
        <taxon>Chengkuizengella</taxon>
    </lineage>
</organism>
<reference evidence="6 7" key="1">
    <citation type="submission" date="2023-08" db="EMBL/GenBank/DDBJ databases">
        <authorList>
            <person name="Park J.-S."/>
        </authorList>
    </citation>
    <scope>NUCLEOTIDE SEQUENCE [LARGE SCALE GENOMIC DNA]</scope>
    <source>
        <strain evidence="6 7">2205SS18-9</strain>
    </source>
</reference>
<feature type="chain" id="PRO_5045094888" evidence="4">
    <location>
        <begin position="28"/>
        <end position="674"/>
    </location>
</feature>
<keyword evidence="2" id="KW-0378">Hydrolase</keyword>
<keyword evidence="7" id="KW-1185">Reference proteome</keyword>
<dbReference type="Gene3D" id="3.40.50.1820">
    <property type="entry name" value="alpha/beta hydrolase"/>
    <property type="match status" value="1"/>
</dbReference>
<feature type="signal peptide" evidence="4">
    <location>
        <begin position="1"/>
        <end position="27"/>
    </location>
</feature>
<dbReference type="EMBL" id="JAVAMP010000009">
    <property type="protein sequence ID" value="MDP5275627.1"/>
    <property type="molecule type" value="Genomic_DNA"/>
</dbReference>
<evidence type="ECO:0000256" key="4">
    <source>
        <dbReference type="SAM" id="SignalP"/>
    </source>
</evidence>
<dbReference type="PANTHER" id="PTHR43037">
    <property type="entry name" value="UNNAMED PRODUCT-RELATED"/>
    <property type="match status" value="1"/>
</dbReference>
<feature type="region of interest" description="Disordered" evidence="3">
    <location>
        <begin position="406"/>
        <end position="430"/>
    </location>
</feature>
<dbReference type="InterPro" id="IPR029058">
    <property type="entry name" value="AB_hydrolase_fold"/>
</dbReference>
<evidence type="ECO:0000313" key="7">
    <source>
        <dbReference type="Proteomes" id="UP001231941"/>
    </source>
</evidence>
<gene>
    <name evidence="6" type="ORF">Q5Y73_16075</name>
</gene>
<dbReference type="Proteomes" id="UP001231941">
    <property type="component" value="Unassembled WGS sequence"/>
</dbReference>
<protein>
    <submittedName>
        <fullName evidence="6">PHB depolymerase family esterase</fullName>
    </submittedName>
</protein>
<dbReference type="RefSeq" id="WP_305992940.1">
    <property type="nucleotide sequence ID" value="NZ_JAVAMP010000009.1"/>
</dbReference>